<dbReference type="AlphaFoldDB" id="A0A9P7EWG3"/>
<feature type="non-terminal residue" evidence="1">
    <location>
        <position position="1"/>
    </location>
</feature>
<dbReference type="GeneID" id="64692440"/>
<dbReference type="EMBL" id="JABBWM010000092">
    <property type="protein sequence ID" value="KAG2092111.1"/>
    <property type="molecule type" value="Genomic_DNA"/>
</dbReference>
<reference evidence="1" key="1">
    <citation type="journal article" date="2020" name="New Phytol.">
        <title>Comparative genomics reveals dynamic genome evolution in host specialist ectomycorrhizal fungi.</title>
        <authorList>
            <person name="Lofgren L.A."/>
            <person name="Nguyen N.H."/>
            <person name="Vilgalys R."/>
            <person name="Ruytinx J."/>
            <person name="Liao H.L."/>
            <person name="Branco S."/>
            <person name="Kuo A."/>
            <person name="LaButti K."/>
            <person name="Lipzen A."/>
            <person name="Andreopoulos W."/>
            <person name="Pangilinan J."/>
            <person name="Riley R."/>
            <person name="Hundley H."/>
            <person name="Na H."/>
            <person name="Barry K."/>
            <person name="Grigoriev I.V."/>
            <person name="Stajich J.E."/>
            <person name="Kennedy P.G."/>
        </authorList>
    </citation>
    <scope>NUCLEOTIDE SEQUENCE</scope>
    <source>
        <strain evidence="1">FC423</strain>
    </source>
</reference>
<dbReference type="OrthoDB" id="2669721at2759"/>
<keyword evidence="2" id="KW-1185">Reference proteome</keyword>
<gene>
    <name evidence="1" type="ORF">F5147DRAFT_537362</name>
</gene>
<name>A0A9P7EWG3_9AGAM</name>
<feature type="non-terminal residue" evidence="1">
    <location>
        <position position="832"/>
    </location>
</feature>
<evidence type="ECO:0000313" key="1">
    <source>
        <dbReference type="EMBL" id="KAG2092111.1"/>
    </source>
</evidence>
<comment type="caution">
    <text evidence="1">The sequence shown here is derived from an EMBL/GenBank/DDBJ whole genome shotgun (WGS) entry which is preliminary data.</text>
</comment>
<evidence type="ECO:0000313" key="2">
    <source>
        <dbReference type="Proteomes" id="UP000823399"/>
    </source>
</evidence>
<sequence length="832" mass="94640">VDADEDILNDLYSNVKLNDLRHSLAFIAGLQAASLDDPASGLDSNTIGRLRNPPQYPATIDDPHVRAALENYMHLKHSDSDFDHAWLSYVKESNLDPAEFPTLYQTKKIAEDITGVYSVMHDMCPNSCIGYTGPFSHLEHCPECGEFRYDQALLEKTSRRTKKPRMQFPTLPIGPQLQALYRDPQSAQEMCYRDEKTQDIFEELEQSGSLDLYSDFFDGDDYIKAVQDGKIKDNDIILMMSVDGAQLYKNKQSDCWISIWIVFDRSLDTRYKKKVCDSWTRRPWTKQAKNLDSFLYPSFHHATAIMKEGLPIWDAHCDVRYLSNIFLAIATADGPGLMYLNGLVGHHGKNGCRLYCGLPGRRKPGGSHYYPALKKPLDYDVPDCNHDDISPYTIGSCDGAHNKYWDNLVTLLSSQKEREYQQKHLETGISKPSIFLGFPEHCILGVPRCFGSDIMHLCSLNLPDLLIPLWRGTFKCDPTDHVSMWVWATLTGDIWEDHGRIVAASSHYLPGFFDRPPRNPAEKISSGYKAWEYTLYMWGLGPAVFHDVLPDPHWQSFCKLVRGVRLISQRKELVVAARCFAEFEDEFEDLYYQRHADRLHFVCQSVHAPLHYYTIHYANEVFTKGPLICSSQWPMERAIGDFGSQIHQHSNPFANLGQRCLRQAQTNTLKIIMPALDHDNLKSTLPAWAKDLSGGFALLTKHDRTASSVDSLESSLRRPILVCTRRPTVSVTPSGLTARSLWCEEDREHVRQARNIQPPETLAVITLYSPPDVELLRASHYTLWSCCHQGDAALVVINVKMIESVVTMVPHKINGEDQFYVVEKPSLDVADM</sequence>
<dbReference type="Proteomes" id="UP000823399">
    <property type="component" value="Unassembled WGS sequence"/>
</dbReference>
<accession>A0A9P7EWG3</accession>
<protein>
    <submittedName>
        <fullName evidence="1">Uncharacterized protein</fullName>
    </submittedName>
</protein>
<proteinExistence type="predicted"/>
<dbReference type="RefSeq" id="XP_041286744.1">
    <property type="nucleotide sequence ID" value="XM_041430181.1"/>
</dbReference>
<organism evidence="1 2">
    <name type="scientific">Suillus discolor</name>
    <dbReference type="NCBI Taxonomy" id="1912936"/>
    <lineage>
        <taxon>Eukaryota</taxon>
        <taxon>Fungi</taxon>
        <taxon>Dikarya</taxon>
        <taxon>Basidiomycota</taxon>
        <taxon>Agaricomycotina</taxon>
        <taxon>Agaricomycetes</taxon>
        <taxon>Agaricomycetidae</taxon>
        <taxon>Boletales</taxon>
        <taxon>Suillineae</taxon>
        <taxon>Suillaceae</taxon>
        <taxon>Suillus</taxon>
    </lineage>
</organism>